<name>A0A8S5UFU6_9CAUD</name>
<proteinExistence type="predicted"/>
<protein>
    <submittedName>
        <fullName evidence="1">Uncharacterized protein</fullName>
    </submittedName>
</protein>
<organism evidence="1">
    <name type="scientific">Caudovirales sp. ctvQY7</name>
    <dbReference type="NCBI Taxonomy" id="2825774"/>
    <lineage>
        <taxon>Viruses</taxon>
        <taxon>Duplodnaviria</taxon>
        <taxon>Heunggongvirae</taxon>
        <taxon>Uroviricota</taxon>
        <taxon>Caudoviricetes</taxon>
    </lineage>
</organism>
<accession>A0A8S5UFU6</accession>
<evidence type="ECO:0000313" key="1">
    <source>
        <dbReference type="EMBL" id="DAF93292.1"/>
    </source>
</evidence>
<sequence length="109" mass="12349">MSWNKTASIATHDRIGRRDLTEFLGMEPDTMDFEMTFSVFLGTNPLKQFAVAKKMQENGTAAVLTLGGKVYGSYKWLIQSQAIALKRFDNTGNLLELTTKIKIIEYPKR</sequence>
<dbReference type="Pfam" id="PF06995">
    <property type="entry name" value="Phage_P2_GpU"/>
    <property type="match status" value="1"/>
</dbReference>
<reference evidence="1" key="1">
    <citation type="journal article" date="2021" name="Proc. Natl. Acad. Sci. U.S.A.">
        <title>A Catalog of Tens of Thousands of Viruses from Human Metagenomes Reveals Hidden Associations with Chronic Diseases.</title>
        <authorList>
            <person name="Tisza M.J."/>
            <person name="Buck C.B."/>
        </authorList>
    </citation>
    <scope>NUCLEOTIDE SEQUENCE</scope>
    <source>
        <strain evidence="1">CtvQY7</strain>
    </source>
</reference>
<dbReference type="InterPro" id="IPR009734">
    <property type="entry name" value="Myoviridae_GpU"/>
</dbReference>
<dbReference type="EMBL" id="BK016082">
    <property type="protein sequence ID" value="DAF93292.1"/>
    <property type="molecule type" value="Genomic_DNA"/>
</dbReference>